<evidence type="ECO:0008006" key="4">
    <source>
        <dbReference type="Google" id="ProtNLM"/>
    </source>
</evidence>
<reference evidence="2" key="1">
    <citation type="submission" date="2023-06" db="EMBL/GenBank/DDBJ databases">
        <authorList>
            <consortium name="Lawrence Berkeley National Laboratory"/>
            <person name="Ahrendt S."/>
            <person name="Sahu N."/>
            <person name="Indic B."/>
            <person name="Wong-Bajracharya J."/>
            <person name="Merenyi Z."/>
            <person name="Ke H.-M."/>
            <person name="Monk M."/>
            <person name="Kocsube S."/>
            <person name="Drula E."/>
            <person name="Lipzen A."/>
            <person name="Balint B."/>
            <person name="Henrissat B."/>
            <person name="Andreopoulos B."/>
            <person name="Martin F.M."/>
            <person name="Harder C.B."/>
            <person name="Rigling D."/>
            <person name="Ford K.L."/>
            <person name="Foster G.D."/>
            <person name="Pangilinan J."/>
            <person name="Papanicolaou A."/>
            <person name="Barry K."/>
            <person name="LaButti K."/>
            <person name="Viragh M."/>
            <person name="Koriabine M."/>
            <person name="Yan M."/>
            <person name="Riley R."/>
            <person name="Champramary S."/>
            <person name="Plett K.L."/>
            <person name="Tsai I.J."/>
            <person name="Slot J."/>
            <person name="Sipos G."/>
            <person name="Plett J."/>
            <person name="Nagy L.G."/>
            <person name="Grigoriev I.V."/>
        </authorList>
    </citation>
    <scope>NUCLEOTIDE SEQUENCE</scope>
    <source>
        <strain evidence="2">FPL87.14</strain>
    </source>
</reference>
<comment type="caution">
    <text evidence="2">The sequence shown here is derived from an EMBL/GenBank/DDBJ whole genome shotgun (WGS) entry which is preliminary data.</text>
</comment>
<sequence>AGRWIPKKMSCFLGLATVWKANVNVHLDEHDWRICALTCGGNFVGGQLHLPDLNLSLEYKPSDIVIFCSNLLYHSIGEWLPGIMCEDDSCTLGHMSWIRFMHKKVVKHLKGKPGNWFRSNYYPGDHL</sequence>
<evidence type="ECO:0000256" key="1">
    <source>
        <dbReference type="SAM" id="SignalP"/>
    </source>
</evidence>
<keyword evidence="1" id="KW-0732">Signal</keyword>
<feature type="chain" id="PRO_5041215913" description="CxC2-like cysteine cluster KDZ transposase-associated domain-containing protein" evidence="1">
    <location>
        <begin position="22"/>
        <end position="127"/>
    </location>
</feature>
<proteinExistence type="predicted"/>
<evidence type="ECO:0000313" key="2">
    <source>
        <dbReference type="EMBL" id="KAK0432707.1"/>
    </source>
</evidence>
<dbReference type="AlphaFoldDB" id="A0AA39MFU0"/>
<feature type="signal peptide" evidence="1">
    <location>
        <begin position="1"/>
        <end position="21"/>
    </location>
</feature>
<organism evidence="2 3">
    <name type="scientific">Armillaria borealis</name>
    <dbReference type="NCBI Taxonomy" id="47425"/>
    <lineage>
        <taxon>Eukaryota</taxon>
        <taxon>Fungi</taxon>
        <taxon>Dikarya</taxon>
        <taxon>Basidiomycota</taxon>
        <taxon>Agaricomycotina</taxon>
        <taxon>Agaricomycetes</taxon>
        <taxon>Agaricomycetidae</taxon>
        <taxon>Agaricales</taxon>
        <taxon>Marasmiineae</taxon>
        <taxon>Physalacriaceae</taxon>
        <taxon>Armillaria</taxon>
    </lineage>
</organism>
<dbReference type="EMBL" id="JAUEPT010000090">
    <property type="protein sequence ID" value="KAK0432707.1"/>
    <property type="molecule type" value="Genomic_DNA"/>
</dbReference>
<dbReference type="Proteomes" id="UP001175226">
    <property type="component" value="Unassembled WGS sequence"/>
</dbReference>
<keyword evidence="3" id="KW-1185">Reference proteome</keyword>
<name>A0AA39MFU0_9AGAR</name>
<dbReference type="Gene3D" id="3.60.130.30">
    <property type="match status" value="1"/>
</dbReference>
<protein>
    <recommendedName>
        <fullName evidence="4">CxC2-like cysteine cluster KDZ transposase-associated domain-containing protein</fullName>
    </recommendedName>
</protein>
<evidence type="ECO:0000313" key="3">
    <source>
        <dbReference type="Proteomes" id="UP001175226"/>
    </source>
</evidence>
<accession>A0AA39MFU0</accession>
<gene>
    <name evidence="2" type="ORF">EV421DRAFT_1719295</name>
</gene>
<feature type="non-terminal residue" evidence="2">
    <location>
        <position position="127"/>
    </location>
</feature>